<dbReference type="InterPro" id="IPR001845">
    <property type="entry name" value="HTH_ArsR_DNA-bd_dom"/>
</dbReference>
<dbReference type="SUPFAM" id="SSF46785">
    <property type="entry name" value="Winged helix' DNA-binding domain"/>
    <property type="match status" value="1"/>
</dbReference>
<dbReference type="OrthoDB" id="9781958at2"/>
<keyword evidence="4" id="KW-1185">Reference proteome</keyword>
<dbReference type="Proteomes" id="UP000032534">
    <property type="component" value="Unassembled WGS sequence"/>
</dbReference>
<dbReference type="Pfam" id="PF01022">
    <property type="entry name" value="HTH_5"/>
    <property type="match status" value="1"/>
</dbReference>
<dbReference type="CDD" id="cd00090">
    <property type="entry name" value="HTH_ARSR"/>
    <property type="match status" value="1"/>
</dbReference>
<proteinExistence type="predicted"/>
<dbReference type="GO" id="GO:0003700">
    <property type="term" value="F:DNA-binding transcription factor activity"/>
    <property type="evidence" value="ECO:0007669"/>
    <property type="project" value="InterPro"/>
</dbReference>
<dbReference type="EMBL" id="JTHP01000019">
    <property type="protein sequence ID" value="KJD45494.1"/>
    <property type="molecule type" value="Genomic_DNA"/>
</dbReference>
<evidence type="ECO:0000313" key="4">
    <source>
        <dbReference type="Proteomes" id="UP000032534"/>
    </source>
</evidence>
<dbReference type="GO" id="GO:0003677">
    <property type="term" value="F:DNA binding"/>
    <property type="evidence" value="ECO:0007669"/>
    <property type="project" value="UniProtKB-KW"/>
</dbReference>
<feature type="domain" description="HTH arsR-type" evidence="2">
    <location>
        <begin position="11"/>
        <end position="93"/>
    </location>
</feature>
<dbReference type="PIRSF" id="PIRSF030050">
    <property type="entry name" value="UCP030050_HTH"/>
    <property type="match status" value="1"/>
</dbReference>
<dbReference type="SMART" id="SM00418">
    <property type="entry name" value="HTH_ARSR"/>
    <property type="match status" value="1"/>
</dbReference>
<keyword evidence="1" id="KW-0238">DNA-binding</keyword>
<accession>A0A0D7X2M9</accession>
<organism evidence="3 4">
    <name type="scientific">Paenibacillus terrae</name>
    <dbReference type="NCBI Taxonomy" id="159743"/>
    <lineage>
        <taxon>Bacteria</taxon>
        <taxon>Bacillati</taxon>
        <taxon>Bacillota</taxon>
        <taxon>Bacilli</taxon>
        <taxon>Bacillales</taxon>
        <taxon>Paenibacillaceae</taxon>
        <taxon>Paenibacillus</taxon>
    </lineage>
</organism>
<dbReference type="InterPro" id="IPR016943">
    <property type="entry name" value="UCP030050_HTH"/>
</dbReference>
<dbReference type="AlphaFoldDB" id="A0A0D7X2M9"/>
<dbReference type="Gene3D" id="1.10.10.10">
    <property type="entry name" value="Winged helix-like DNA-binding domain superfamily/Winged helix DNA-binding domain"/>
    <property type="match status" value="1"/>
</dbReference>
<comment type="caution">
    <text evidence="3">The sequence shown here is derived from an EMBL/GenBank/DDBJ whole genome shotgun (WGS) entry which is preliminary data.</text>
</comment>
<reference evidence="3 4" key="1">
    <citation type="submission" date="2014-11" db="EMBL/GenBank/DDBJ databases">
        <title>Draft Genome Sequences of Paenibacillus polymyxa NRRL B-30509 and Paenibacillus terrae NRRL B-30644, Strains from a Poultry Environment that Produce Tridecaptin A and Paenicidins.</title>
        <authorList>
            <person name="van Belkum M.J."/>
            <person name="Lohans C.T."/>
            <person name="Vederas J.C."/>
        </authorList>
    </citation>
    <scope>NUCLEOTIDE SEQUENCE [LARGE SCALE GENOMIC DNA]</scope>
    <source>
        <strain evidence="3 4">NRRL B-30644</strain>
    </source>
</reference>
<name>A0A0D7X2M9_9BACL</name>
<dbReference type="OMA" id="PAWWKLE"/>
<dbReference type="InterPro" id="IPR036390">
    <property type="entry name" value="WH_DNA-bd_sf"/>
</dbReference>
<evidence type="ECO:0000313" key="3">
    <source>
        <dbReference type="EMBL" id="KJD45494.1"/>
    </source>
</evidence>
<dbReference type="PATRIC" id="fig|159743.3.peg.2603"/>
<dbReference type="RefSeq" id="WP_014279496.1">
    <property type="nucleotide sequence ID" value="NZ_JTHP01000019.1"/>
</dbReference>
<dbReference type="InterPro" id="IPR036388">
    <property type="entry name" value="WH-like_DNA-bd_sf"/>
</dbReference>
<gene>
    <name evidence="3" type="ORF">QD47_11650</name>
</gene>
<dbReference type="PANTHER" id="PTHR38600">
    <property type="entry name" value="TRANSCRIPTIONAL REGULATORY PROTEIN"/>
    <property type="match status" value="1"/>
</dbReference>
<dbReference type="InterPro" id="IPR011991">
    <property type="entry name" value="ArsR-like_HTH"/>
</dbReference>
<evidence type="ECO:0000259" key="2">
    <source>
        <dbReference type="SMART" id="SM00418"/>
    </source>
</evidence>
<protein>
    <submittedName>
        <fullName evidence="3">ArsR family transcriptional regulator</fullName>
    </submittedName>
</protein>
<dbReference type="PANTHER" id="PTHR38600:SF1">
    <property type="entry name" value="TRANSCRIPTIONAL REGULATORY PROTEIN"/>
    <property type="match status" value="1"/>
</dbReference>
<evidence type="ECO:0000256" key="1">
    <source>
        <dbReference type="ARBA" id="ARBA00023125"/>
    </source>
</evidence>
<sequence>MQLDISEKSLPVYEALASEVRLNMIVLLAEKPMNIRELAEALGLSSAIMTMHVKKLERASIISTKMLPGRGGVQKVCSLATDKIEIAMPRYQQDVRQFHQTEISVGHFTDFEIQPTCGLATVEKIIGEFDEPRSFLDPERFNSKILWFSQGYMDYKVPNFLLSSQKAEELEISMELSSEAPFTNDNWPSDITFFLNDVNLGTWTSPGDFGDNRGKYTPAWWPDFINQYGLLKRLRVTSKGTFMDGKQISDVTLSQLLIDQKQWKFRIAILDDAQHVGGVTLFGTGFGNYNQDILFRLYYKPAENHTKTATVEAGDSSK</sequence>